<keyword evidence="4" id="KW-1185">Reference proteome</keyword>
<feature type="compositionally biased region" description="Basic and acidic residues" evidence="1">
    <location>
        <begin position="125"/>
        <end position="159"/>
    </location>
</feature>
<dbReference type="GO" id="GO:2001069">
    <property type="term" value="F:glycogen binding"/>
    <property type="evidence" value="ECO:0007669"/>
    <property type="project" value="TreeGrafter"/>
</dbReference>
<feature type="compositionally biased region" description="Basic residues" evidence="1">
    <location>
        <begin position="410"/>
        <end position="420"/>
    </location>
</feature>
<proteinExistence type="predicted"/>
<dbReference type="PROSITE" id="PS51159">
    <property type="entry name" value="CBM21"/>
    <property type="match status" value="1"/>
</dbReference>
<dbReference type="AlphaFoldDB" id="A0A2V1ANS0"/>
<feature type="region of interest" description="Disordered" evidence="1">
    <location>
        <begin position="34"/>
        <end position="59"/>
    </location>
</feature>
<name>A0A2V1ANS0_9ASCO</name>
<feature type="compositionally biased region" description="Low complexity" evidence="1">
    <location>
        <begin position="574"/>
        <end position="590"/>
    </location>
</feature>
<comment type="caution">
    <text evidence="3">The sequence shown here is derived from an EMBL/GenBank/DDBJ whole genome shotgun (WGS) entry which is preliminary data.</text>
</comment>
<dbReference type="RefSeq" id="XP_025340438.1">
    <property type="nucleotide sequence ID" value="XM_025486990.1"/>
</dbReference>
<feature type="compositionally biased region" description="Polar residues" evidence="1">
    <location>
        <begin position="433"/>
        <end position="443"/>
    </location>
</feature>
<reference evidence="3 4" key="1">
    <citation type="submission" date="2017-12" db="EMBL/GenBank/DDBJ databases">
        <title>Genome Sequence of a Multidrug-Resistant Candida haemulonii Isolate from a Patient with Chronic Leg Ulcers in Israel.</title>
        <authorList>
            <person name="Chow N.A."/>
            <person name="Gade L."/>
            <person name="Batra D."/>
            <person name="Rowe L.A."/>
            <person name="Ben-Ami R."/>
            <person name="Loparev V.N."/>
            <person name="Litvintseva A.P."/>
        </authorList>
    </citation>
    <scope>NUCLEOTIDE SEQUENCE [LARGE SCALE GENOMIC DNA]</scope>
    <source>
        <strain evidence="3 4">B11899</strain>
    </source>
</reference>
<dbReference type="VEuPathDB" id="FungiDB:CXQ85_003344"/>
<dbReference type="STRING" id="45357.A0A2V1ANS0"/>
<protein>
    <recommendedName>
        <fullName evidence="2">CBM21 domain-containing protein</fullName>
    </recommendedName>
</protein>
<dbReference type="InterPro" id="IPR005036">
    <property type="entry name" value="CBM21_dom"/>
</dbReference>
<feature type="region of interest" description="Disordered" evidence="1">
    <location>
        <begin position="475"/>
        <end position="544"/>
    </location>
</feature>
<dbReference type="InterPro" id="IPR038175">
    <property type="entry name" value="CBM21_dom_sf"/>
</dbReference>
<feature type="region of interest" description="Disordered" evidence="1">
    <location>
        <begin position="572"/>
        <end position="612"/>
    </location>
</feature>
<gene>
    <name evidence="3" type="ORF">CXQ85_003344</name>
</gene>
<dbReference type="PANTHER" id="PTHR12307">
    <property type="entry name" value="PROTEIN PHOSPHATASE 1 REGULATORY SUBUNIT"/>
    <property type="match status" value="1"/>
</dbReference>
<dbReference type="EMBL" id="PKFO01000002">
    <property type="protein sequence ID" value="PVH19498.1"/>
    <property type="molecule type" value="Genomic_DNA"/>
</dbReference>
<dbReference type="PANTHER" id="PTHR12307:SF36">
    <property type="entry name" value="GLYCOGEN-BINDING SUBUNIT 76A"/>
    <property type="match status" value="1"/>
</dbReference>
<evidence type="ECO:0000313" key="3">
    <source>
        <dbReference type="EMBL" id="PVH19498.1"/>
    </source>
</evidence>
<dbReference type="OrthoDB" id="1881at2759"/>
<dbReference type="InterPro" id="IPR050782">
    <property type="entry name" value="PP1_regulatory_subunit_3"/>
</dbReference>
<evidence type="ECO:0000313" key="4">
    <source>
        <dbReference type="Proteomes" id="UP000244309"/>
    </source>
</evidence>
<evidence type="ECO:0000259" key="2">
    <source>
        <dbReference type="PROSITE" id="PS51159"/>
    </source>
</evidence>
<evidence type="ECO:0000256" key="1">
    <source>
        <dbReference type="SAM" id="MobiDB-lite"/>
    </source>
</evidence>
<dbReference type="Proteomes" id="UP000244309">
    <property type="component" value="Unassembled WGS sequence"/>
</dbReference>
<organism evidence="3 4">
    <name type="scientific">Candidozyma haemuli</name>
    <dbReference type="NCBI Taxonomy" id="45357"/>
    <lineage>
        <taxon>Eukaryota</taxon>
        <taxon>Fungi</taxon>
        <taxon>Dikarya</taxon>
        <taxon>Ascomycota</taxon>
        <taxon>Saccharomycotina</taxon>
        <taxon>Pichiomycetes</taxon>
        <taxon>Metschnikowiaceae</taxon>
        <taxon>Candidozyma</taxon>
    </lineage>
</organism>
<sequence>MSTLTLAVADYFKQEPQQAAPELNHKVGPVGIPKSKKSQCHSQLLSSSPHGFLSTSAPPLHKASTIPKASSVVPVPHNNINMSYTCSSFSKSAPDLVSWPEKPKPRDDASYDPLSTPQVLISGSKAEKREPQATESPQEKPKQLPKEGPKESPKEDTQSPKEAAGSPAEKQRSASDTMPPLRKLKSSLKLPQLHKSNSTSQLSPKSVRFASRLENVKTFDGRDSPLAVSVQNTPMGSPSHFDFDVEDYFSNNSNFTDLALGSDDSDSDSDSFFSSVPQHSYRVSSTNFTPPQNIYDKISCPVYLQSVCIASDKKSMVLTVMCENLAFEKNLSVKITFNDWHSTVIYNNAQYVKSFSSLNFDQFKFNIPLTSLPSAINTQFCIKYSVAGSTFWDNNNTENYSVTLTSCGKPKPKPKSRRSKINSSFDFSAPSFPESSPRLQSAGDTPPAKNPVPYTELVSKLMNVKKDEQRRVPLFKSLSTSNVNAAPPSRPASQARPKYSKSYKARTASSPPAQEPNLSVGNGSVTPPPKEATPAESKEEESIPRSVGAFHETQFNSNTYAALLRTYCFSGTPSANNSVNNSPTNSNSSNRPEYDCASPASTFHSLSDSIHI</sequence>
<feature type="domain" description="CBM21" evidence="2">
    <location>
        <begin position="292"/>
        <end position="403"/>
    </location>
</feature>
<feature type="region of interest" description="Disordered" evidence="1">
    <location>
        <begin position="406"/>
        <end position="453"/>
    </location>
</feature>
<dbReference type="GeneID" id="37008675"/>
<dbReference type="GO" id="GO:0000164">
    <property type="term" value="C:protein phosphatase type 1 complex"/>
    <property type="evidence" value="ECO:0007669"/>
    <property type="project" value="TreeGrafter"/>
</dbReference>
<accession>A0A2V1ANS0</accession>
<feature type="region of interest" description="Disordered" evidence="1">
    <location>
        <begin position="187"/>
        <end position="206"/>
    </location>
</feature>
<dbReference type="GO" id="GO:0005979">
    <property type="term" value="P:regulation of glycogen biosynthetic process"/>
    <property type="evidence" value="ECO:0007669"/>
    <property type="project" value="TreeGrafter"/>
</dbReference>
<feature type="region of interest" description="Disordered" evidence="1">
    <location>
        <begin position="93"/>
        <end position="180"/>
    </location>
</feature>
<feature type="compositionally biased region" description="Polar residues" evidence="1">
    <location>
        <begin position="507"/>
        <end position="525"/>
    </location>
</feature>
<feature type="compositionally biased region" description="Low complexity" evidence="1">
    <location>
        <begin position="187"/>
        <end position="196"/>
    </location>
</feature>
<feature type="compositionally biased region" description="Low complexity" evidence="1">
    <location>
        <begin position="485"/>
        <end position="497"/>
    </location>
</feature>
<dbReference type="Pfam" id="PF03370">
    <property type="entry name" value="CBM_21"/>
    <property type="match status" value="1"/>
</dbReference>
<dbReference type="GO" id="GO:0008157">
    <property type="term" value="F:protein phosphatase 1 binding"/>
    <property type="evidence" value="ECO:0007669"/>
    <property type="project" value="TreeGrafter"/>
</dbReference>
<feature type="compositionally biased region" description="Polar residues" evidence="1">
    <location>
        <begin position="40"/>
        <end position="57"/>
    </location>
</feature>
<dbReference type="Gene3D" id="2.60.40.2440">
    <property type="entry name" value="Carbohydrate binding type-21 domain"/>
    <property type="match status" value="1"/>
</dbReference>
<feature type="compositionally biased region" description="Polar residues" evidence="1">
    <location>
        <begin position="599"/>
        <end position="612"/>
    </location>
</feature>